<reference evidence="1 2" key="1">
    <citation type="submission" date="2020-08" db="EMBL/GenBank/DDBJ databases">
        <title>Sequencing the genomes of 1000 actinobacteria strains.</title>
        <authorList>
            <person name="Klenk H.-P."/>
        </authorList>
    </citation>
    <scope>NUCLEOTIDE SEQUENCE [LARGE SCALE GENOMIC DNA]</scope>
    <source>
        <strain evidence="1 2">DSM 44551</strain>
    </source>
</reference>
<name>A0A7W8QI73_9ACTN</name>
<organism evidence="1 2">
    <name type="scientific">Nocardiopsis composta</name>
    <dbReference type="NCBI Taxonomy" id="157465"/>
    <lineage>
        <taxon>Bacteria</taxon>
        <taxon>Bacillati</taxon>
        <taxon>Actinomycetota</taxon>
        <taxon>Actinomycetes</taxon>
        <taxon>Streptosporangiales</taxon>
        <taxon>Nocardiopsidaceae</taxon>
        <taxon>Nocardiopsis</taxon>
    </lineage>
</organism>
<sequence>MTAPDGVGVTLVAPGRVDTGFWDPVGGPPAGAGLTAEQVAETVLWALGRPPGVDVNTVVVRPTGQPV</sequence>
<accession>A0A7W8QI73</accession>
<dbReference type="RefSeq" id="WP_221331422.1">
    <property type="nucleotide sequence ID" value="NZ_BAAAJD010000023.1"/>
</dbReference>
<keyword evidence="2" id="KW-1185">Reference proteome</keyword>
<dbReference type="InterPro" id="IPR036291">
    <property type="entry name" value="NAD(P)-bd_dom_sf"/>
</dbReference>
<evidence type="ECO:0000313" key="1">
    <source>
        <dbReference type="EMBL" id="MBB5430424.1"/>
    </source>
</evidence>
<proteinExistence type="predicted"/>
<dbReference type="AlphaFoldDB" id="A0A7W8QI73"/>
<evidence type="ECO:0000313" key="2">
    <source>
        <dbReference type="Proteomes" id="UP000572635"/>
    </source>
</evidence>
<dbReference type="Proteomes" id="UP000572635">
    <property type="component" value="Unassembled WGS sequence"/>
</dbReference>
<dbReference type="SUPFAM" id="SSF51735">
    <property type="entry name" value="NAD(P)-binding Rossmann-fold domains"/>
    <property type="match status" value="1"/>
</dbReference>
<dbReference type="Gene3D" id="3.40.50.720">
    <property type="entry name" value="NAD(P)-binding Rossmann-like Domain"/>
    <property type="match status" value="1"/>
</dbReference>
<dbReference type="EMBL" id="JACHDB010000001">
    <property type="protein sequence ID" value="MBB5430424.1"/>
    <property type="molecule type" value="Genomic_DNA"/>
</dbReference>
<protein>
    <submittedName>
        <fullName evidence="1">NADP-dependent 3-hydroxy acid dehydrogenase YdfG</fullName>
    </submittedName>
</protein>
<comment type="caution">
    <text evidence="1">The sequence shown here is derived from an EMBL/GenBank/DDBJ whole genome shotgun (WGS) entry which is preliminary data.</text>
</comment>
<gene>
    <name evidence="1" type="ORF">HDA36_000508</name>
</gene>